<protein>
    <submittedName>
        <fullName evidence="1">Uncharacterized protein</fullName>
    </submittedName>
</protein>
<name>A0A0F9Q625_9ZZZZ</name>
<reference evidence="1" key="1">
    <citation type="journal article" date="2015" name="Nature">
        <title>Complex archaea that bridge the gap between prokaryotes and eukaryotes.</title>
        <authorList>
            <person name="Spang A."/>
            <person name="Saw J.H."/>
            <person name="Jorgensen S.L."/>
            <person name="Zaremba-Niedzwiedzka K."/>
            <person name="Martijn J."/>
            <person name="Lind A.E."/>
            <person name="van Eijk R."/>
            <person name="Schleper C."/>
            <person name="Guy L."/>
            <person name="Ettema T.J."/>
        </authorList>
    </citation>
    <scope>NUCLEOTIDE SEQUENCE</scope>
</reference>
<organism evidence="1">
    <name type="scientific">marine sediment metagenome</name>
    <dbReference type="NCBI Taxonomy" id="412755"/>
    <lineage>
        <taxon>unclassified sequences</taxon>
        <taxon>metagenomes</taxon>
        <taxon>ecological metagenomes</taxon>
    </lineage>
</organism>
<proteinExistence type="predicted"/>
<dbReference type="EMBL" id="LAZR01001860">
    <property type="protein sequence ID" value="KKN37954.1"/>
    <property type="molecule type" value="Genomic_DNA"/>
</dbReference>
<dbReference type="AlphaFoldDB" id="A0A0F9Q625"/>
<evidence type="ECO:0000313" key="1">
    <source>
        <dbReference type="EMBL" id="KKN37954.1"/>
    </source>
</evidence>
<accession>A0A0F9Q625</accession>
<sequence>MKYRTASLLAATDVGTSGTKEIEIKVKKPISRINIYWKVTASQHGMDSYCHRDMTKIELVDGDTVLHSLNGGQNQALCIYDRKVPTMIHGQFASGDSLASLYGIDFGRYLWDPELALDPTQFQNLQLKISHNESLADTGATVNEMRVWADIFDEKAISPRGFLVAKEHNSYTVQGTGYDYIKLPTDRVLRKMLVQGYLSAFEPWYTVGEARLNEDSDNHVLFDWDLEIYHRVMKGQQTPVEDLIEGLTGAATKTYYGTPTDYWAALILSTRNHAITGQGGATSRGGSMSITHGSGSGAFIGVYRGWLPNHCFEFPFGDPKDIDDWYDVTKVGDLELRLKGGSGGGSNGIAATILQQLRTY</sequence>
<gene>
    <name evidence="1" type="ORF">LCGC14_0758410</name>
</gene>
<comment type="caution">
    <text evidence="1">The sequence shown here is derived from an EMBL/GenBank/DDBJ whole genome shotgun (WGS) entry which is preliminary data.</text>
</comment>